<evidence type="ECO:0000313" key="2">
    <source>
        <dbReference type="Proteomes" id="UP000310458"/>
    </source>
</evidence>
<organism evidence="1 2">
    <name type="scientific">Nesterenkonia salmonea</name>
    <dbReference type="NCBI Taxonomy" id="1804987"/>
    <lineage>
        <taxon>Bacteria</taxon>
        <taxon>Bacillati</taxon>
        <taxon>Actinomycetota</taxon>
        <taxon>Actinomycetes</taxon>
        <taxon>Micrococcales</taxon>
        <taxon>Micrococcaceae</taxon>
        <taxon>Nesterenkonia</taxon>
    </lineage>
</organism>
<accession>A0A5R9BD68</accession>
<evidence type="ECO:0008006" key="3">
    <source>
        <dbReference type="Google" id="ProtNLM"/>
    </source>
</evidence>
<proteinExistence type="predicted"/>
<evidence type="ECO:0000313" key="1">
    <source>
        <dbReference type="EMBL" id="TLP98575.1"/>
    </source>
</evidence>
<reference evidence="1 2" key="1">
    <citation type="submission" date="2019-05" db="EMBL/GenBank/DDBJ databases">
        <title>Nesterenkonia sp. GY074 isolated from the Southern Atlantic Ocean.</title>
        <authorList>
            <person name="Zhang G."/>
        </authorList>
    </citation>
    <scope>NUCLEOTIDE SEQUENCE [LARGE SCALE GENOMIC DNA]</scope>
    <source>
        <strain evidence="1 2">GY074</strain>
    </source>
</reference>
<name>A0A5R9BD68_9MICC</name>
<feature type="non-terminal residue" evidence="1">
    <location>
        <position position="151"/>
    </location>
</feature>
<protein>
    <recommendedName>
        <fullName evidence="3">DUF222 domain-containing protein</fullName>
    </recommendedName>
</protein>
<dbReference type="Proteomes" id="UP000310458">
    <property type="component" value="Unassembled WGS sequence"/>
</dbReference>
<comment type="caution">
    <text evidence="1">The sequence shown here is derived from an EMBL/GenBank/DDBJ whole genome shotgun (WGS) entry which is preliminary data.</text>
</comment>
<dbReference type="RefSeq" id="WP_138252264.1">
    <property type="nucleotide sequence ID" value="NZ_VAVZ01000008.1"/>
</dbReference>
<keyword evidence="2" id="KW-1185">Reference proteome</keyword>
<gene>
    <name evidence="1" type="ORF">FEF26_04035</name>
</gene>
<dbReference type="EMBL" id="VAVZ01000008">
    <property type="protein sequence ID" value="TLP98575.1"/>
    <property type="molecule type" value="Genomic_DNA"/>
</dbReference>
<dbReference type="AlphaFoldDB" id="A0A5R9BD68"/>
<sequence length="151" mass="16235">MNLTVSPNVGLLNDHGLSQHRWPLTGSRRVGVVSVVADKIVGMEGQLDAHFQAPVSAPVPVSLRHLVQVPELVSAWEAQVAARRAEAVKIRHLVDYLDRRSAECVGETAIGRAEARKAAVRDAAVVLGASERTTTMVLNVAGFARESLPQM</sequence>